<dbReference type="AlphaFoldDB" id="A0A0B6YDL9"/>
<dbReference type="EMBL" id="HACG01006740">
    <property type="protein sequence ID" value="CEK53605.1"/>
    <property type="molecule type" value="Transcribed_RNA"/>
</dbReference>
<feature type="compositionally biased region" description="Low complexity" evidence="1">
    <location>
        <begin position="54"/>
        <end position="69"/>
    </location>
</feature>
<feature type="non-terminal residue" evidence="2">
    <location>
        <position position="69"/>
    </location>
</feature>
<organism evidence="2">
    <name type="scientific">Arion vulgaris</name>
    <dbReference type="NCBI Taxonomy" id="1028688"/>
    <lineage>
        <taxon>Eukaryota</taxon>
        <taxon>Metazoa</taxon>
        <taxon>Spiralia</taxon>
        <taxon>Lophotrochozoa</taxon>
        <taxon>Mollusca</taxon>
        <taxon>Gastropoda</taxon>
        <taxon>Heterobranchia</taxon>
        <taxon>Euthyneura</taxon>
        <taxon>Panpulmonata</taxon>
        <taxon>Eupulmonata</taxon>
        <taxon>Stylommatophora</taxon>
        <taxon>Helicina</taxon>
        <taxon>Arionoidea</taxon>
        <taxon>Arionidae</taxon>
        <taxon>Arion</taxon>
    </lineage>
</organism>
<sequence length="69" mass="7961">SRVAPIDGVLQVRFYRCFRSRHGQKHHAQQYVGFREVRLSILTDHSERERTSAEELTSLSTSGTSKPFL</sequence>
<gene>
    <name evidence="2" type="primary">ORF20829</name>
</gene>
<feature type="region of interest" description="Disordered" evidence="1">
    <location>
        <begin position="46"/>
        <end position="69"/>
    </location>
</feature>
<name>A0A0B6YDL9_9EUPU</name>
<reference evidence="2" key="1">
    <citation type="submission" date="2014-12" db="EMBL/GenBank/DDBJ databases">
        <title>Insight into the proteome of Arion vulgaris.</title>
        <authorList>
            <person name="Aradska J."/>
            <person name="Bulat T."/>
            <person name="Smidak R."/>
            <person name="Sarate P."/>
            <person name="Gangsoo J."/>
            <person name="Sialana F."/>
            <person name="Bilban M."/>
            <person name="Lubec G."/>
        </authorList>
    </citation>
    <scope>NUCLEOTIDE SEQUENCE</scope>
    <source>
        <tissue evidence="2">Skin</tissue>
    </source>
</reference>
<evidence type="ECO:0000313" key="2">
    <source>
        <dbReference type="EMBL" id="CEK53605.1"/>
    </source>
</evidence>
<feature type="non-terminal residue" evidence="2">
    <location>
        <position position="1"/>
    </location>
</feature>
<proteinExistence type="predicted"/>
<accession>A0A0B6YDL9</accession>
<protein>
    <submittedName>
        <fullName evidence="2">Uncharacterized protein</fullName>
    </submittedName>
</protein>
<evidence type="ECO:0000256" key="1">
    <source>
        <dbReference type="SAM" id="MobiDB-lite"/>
    </source>
</evidence>